<evidence type="ECO:0000313" key="1">
    <source>
        <dbReference type="EMBL" id="QBG35287.1"/>
    </source>
</evidence>
<dbReference type="AlphaFoldDB" id="A0A4P6P7B4"/>
<accession>A0A4P6P7B4</accession>
<sequence>MKINLLITPYRDAYFHHDYGSAVRDLQFIETLSRINEVHSITVINRPVSVLERLLLKKPTSKKIKMTKVATFDSTSKDIFGAIKGRSWANDVYHKVIEKHLDETKVEDCINVFLDFLPIGEFNPTKLQGWHYWYDFIDNFTKHNRFSKNEKALVKQKYRFVAQHSDLVSSVSPVCLESNGPYRAHNTTVVSNKVFEASELPTKENSATKQYDFGFIGFITDKFDIEFVKKIAKDHSVAIYGQVMDKKVGETLSSLSNVTTFGKFSYSEVPNICQQFKVGLLPYLAEKSHDGSPLKLYEYMKYNIPCLTSIDYEITDTRFIRNYNDSVDLLADISDMLKISGSESISQAIKEEWKLDFSLKNIISTLSEINRPK</sequence>
<dbReference type="SUPFAM" id="SSF53756">
    <property type="entry name" value="UDP-Glycosyltransferase/glycogen phosphorylase"/>
    <property type="match status" value="1"/>
</dbReference>
<dbReference type="EMBL" id="CP034759">
    <property type="protein sequence ID" value="QBG35287.1"/>
    <property type="molecule type" value="Genomic_DNA"/>
</dbReference>
<dbReference type="Gene3D" id="3.40.50.2000">
    <property type="entry name" value="Glycogen Phosphorylase B"/>
    <property type="match status" value="1"/>
</dbReference>
<gene>
    <name evidence="1" type="ORF">EMK97_05920</name>
</gene>
<keyword evidence="2" id="KW-1185">Reference proteome</keyword>
<dbReference type="Proteomes" id="UP000290244">
    <property type="component" value="Chromosome"/>
</dbReference>
<organism evidence="1 2">
    <name type="scientific">Litorilituus sediminis</name>
    <dbReference type="NCBI Taxonomy" id="718192"/>
    <lineage>
        <taxon>Bacteria</taxon>
        <taxon>Pseudomonadati</taxon>
        <taxon>Pseudomonadota</taxon>
        <taxon>Gammaproteobacteria</taxon>
        <taxon>Alteromonadales</taxon>
        <taxon>Colwelliaceae</taxon>
        <taxon>Litorilituus</taxon>
    </lineage>
</organism>
<evidence type="ECO:0000313" key="2">
    <source>
        <dbReference type="Proteomes" id="UP000290244"/>
    </source>
</evidence>
<dbReference type="OrthoDB" id="9816564at2"/>
<dbReference type="RefSeq" id="WP_130600315.1">
    <property type="nucleotide sequence ID" value="NZ_CP034759.1"/>
</dbReference>
<evidence type="ECO:0008006" key="3">
    <source>
        <dbReference type="Google" id="ProtNLM"/>
    </source>
</evidence>
<name>A0A4P6P7B4_9GAMM</name>
<proteinExistence type="predicted"/>
<protein>
    <recommendedName>
        <fullName evidence="3">Glycosyltransferase</fullName>
    </recommendedName>
</protein>
<reference evidence="1 2" key="1">
    <citation type="submission" date="2018-12" db="EMBL/GenBank/DDBJ databases">
        <title>Complete genome of Litorilituus sediminis.</title>
        <authorList>
            <person name="Liu A."/>
            <person name="Rong J."/>
        </authorList>
    </citation>
    <scope>NUCLEOTIDE SEQUENCE [LARGE SCALE GENOMIC DNA]</scope>
    <source>
        <strain evidence="1 2">JCM 17549</strain>
    </source>
</reference>
<dbReference type="KEGG" id="lsd:EMK97_05920"/>